<keyword evidence="5" id="KW-0028">Amino-acid biosynthesis</keyword>
<name>A0A7C6Z5M5_9FIRM</name>
<dbReference type="InterPro" id="IPR037237">
    <property type="entry name" value="IlvD/EDD_N"/>
</dbReference>
<keyword evidence="5" id="KW-0100">Branched-chain amino acid biosynthesis</keyword>
<dbReference type="GO" id="GO:0004160">
    <property type="term" value="F:dihydroxy-acid dehydratase activity"/>
    <property type="evidence" value="ECO:0007669"/>
    <property type="project" value="UniProtKB-EC"/>
</dbReference>
<dbReference type="SUPFAM" id="SSF143975">
    <property type="entry name" value="IlvD/EDD N-terminal domain-like"/>
    <property type="match status" value="1"/>
</dbReference>
<dbReference type="GO" id="GO:0005829">
    <property type="term" value="C:cytosol"/>
    <property type="evidence" value="ECO:0007669"/>
    <property type="project" value="TreeGrafter"/>
</dbReference>
<evidence type="ECO:0000313" key="8">
    <source>
        <dbReference type="Proteomes" id="UP000553059"/>
    </source>
</evidence>
<organism evidence="7 8">
    <name type="scientific">Desulfitobacterium dehalogenans</name>
    <dbReference type="NCBI Taxonomy" id="36854"/>
    <lineage>
        <taxon>Bacteria</taxon>
        <taxon>Bacillati</taxon>
        <taxon>Bacillota</taxon>
        <taxon>Clostridia</taxon>
        <taxon>Eubacteriales</taxon>
        <taxon>Desulfitobacteriaceae</taxon>
        <taxon>Desulfitobacterium</taxon>
    </lineage>
</organism>
<dbReference type="GO" id="GO:0009082">
    <property type="term" value="P:branched-chain amino acid biosynthetic process"/>
    <property type="evidence" value="ECO:0007669"/>
    <property type="project" value="UniProtKB-KW"/>
</dbReference>
<dbReference type="InterPro" id="IPR000581">
    <property type="entry name" value="ILV_EDD_N"/>
</dbReference>
<feature type="non-terminal residue" evidence="7">
    <location>
        <position position="112"/>
    </location>
</feature>
<keyword evidence="4 7" id="KW-0456">Lyase</keyword>
<proteinExistence type="inferred from homology"/>
<evidence type="ECO:0000256" key="1">
    <source>
        <dbReference type="ARBA" id="ARBA00006486"/>
    </source>
</evidence>
<keyword evidence="3" id="KW-0411">Iron-sulfur</keyword>
<accession>A0A7C6Z5M5</accession>
<dbReference type="EMBL" id="DUTF01000291">
    <property type="protein sequence ID" value="HHY27721.1"/>
    <property type="molecule type" value="Genomic_DNA"/>
</dbReference>
<evidence type="ECO:0000256" key="4">
    <source>
        <dbReference type="ARBA" id="ARBA00023239"/>
    </source>
</evidence>
<dbReference type="PANTHER" id="PTHR43661">
    <property type="entry name" value="D-XYLONATE DEHYDRATASE"/>
    <property type="match status" value="1"/>
</dbReference>
<keyword evidence="2" id="KW-0479">Metal-binding</keyword>
<evidence type="ECO:0000313" key="7">
    <source>
        <dbReference type="EMBL" id="HHY27721.1"/>
    </source>
</evidence>
<reference evidence="7 8" key="1">
    <citation type="journal article" date="2020" name="Biotechnol. Biofuels">
        <title>New insights from the biogas microbiome by comprehensive genome-resolved metagenomics of nearly 1600 species originating from multiple anaerobic digesters.</title>
        <authorList>
            <person name="Campanaro S."/>
            <person name="Treu L."/>
            <person name="Rodriguez-R L.M."/>
            <person name="Kovalovszki A."/>
            <person name="Ziels R.M."/>
            <person name="Maus I."/>
            <person name="Zhu X."/>
            <person name="Kougias P.G."/>
            <person name="Basile A."/>
            <person name="Luo G."/>
            <person name="Schluter A."/>
            <person name="Konstantinidis K.T."/>
            <person name="Angelidaki I."/>
        </authorList>
    </citation>
    <scope>NUCLEOTIDE SEQUENCE [LARGE SCALE GENOMIC DNA]</scope>
    <source>
        <strain evidence="7">AS05jafATM_4</strain>
    </source>
</reference>
<keyword evidence="2" id="KW-0001">2Fe-2S</keyword>
<feature type="domain" description="Dihydroxy-acid/6-phosphogluconate dehydratase N-terminal" evidence="6">
    <location>
        <begin position="31"/>
        <end position="112"/>
    </location>
</feature>
<dbReference type="AlphaFoldDB" id="A0A7C6Z5M5"/>
<evidence type="ECO:0000256" key="5">
    <source>
        <dbReference type="ARBA" id="ARBA00023304"/>
    </source>
</evidence>
<keyword evidence="2" id="KW-0408">Iron</keyword>
<dbReference type="Pfam" id="PF00920">
    <property type="entry name" value="ILVD_EDD_N"/>
    <property type="match status" value="1"/>
</dbReference>
<comment type="similarity">
    <text evidence="1">Belongs to the IlvD/Edd family.</text>
</comment>
<evidence type="ECO:0000259" key="6">
    <source>
        <dbReference type="Pfam" id="PF00920"/>
    </source>
</evidence>
<gene>
    <name evidence="7" type="ORF">GX523_13450</name>
</gene>
<evidence type="ECO:0000256" key="2">
    <source>
        <dbReference type="ARBA" id="ARBA00022714"/>
    </source>
</evidence>
<dbReference type="GO" id="GO:0051537">
    <property type="term" value="F:2 iron, 2 sulfur cluster binding"/>
    <property type="evidence" value="ECO:0007669"/>
    <property type="project" value="UniProtKB-KW"/>
</dbReference>
<dbReference type="PANTHER" id="PTHR43661:SF3">
    <property type="entry name" value="D-XYLONATE DEHYDRATASE YAGF-RELATED"/>
    <property type="match status" value="1"/>
</dbReference>
<sequence length="112" mass="12099">MNSNTIKTGIDRAPHRSLLKALGLTDREISKPFIGVVNSFTELVPGHMHLRQVTEAVKAGIRENGGTPFEFSTVAVCDGIAMGHEGMHYSLASREIVADAIEVMTKGHQLDA</sequence>
<evidence type="ECO:0000256" key="3">
    <source>
        <dbReference type="ARBA" id="ARBA00023014"/>
    </source>
</evidence>
<dbReference type="Proteomes" id="UP000553059">
    <property type="component" value="Unassembled WGS sequence"/>
</dbReference>
<dbReference type="EC" id="4.2.1.9" evidence="7"/>
<protein>
    <submittedName>
        <fullName evidence="7">Dihydroxy-acid dehydratase</fullName>
        <ecNumber evidence="7">4.2.1.9</ecNumber>
    </submittedName>
</protein>
<comment type="caution">
    <text evidence="7">The sequence shown here is derived from an EMBL/GenBank/DDBJ whole genome shotgun (WGS) entry which is preliminary data.</text>
</comment>